<comment type="caution">
    <text evidence="2">The sequence shown here is derived from an EMBL/GenBank/DDBJ whole genome shotgun (WGS) entry which is preliminary data.</text>
</comment>
<reference evidence="2 3" key="1">
    <citation type="submission" date="2024-03" db="EMBL/GenBank/DDBJ databases">
        <title>Mouse gut bacterial collection (mGBC) of GemPharmatech.</title>
        <authorList>
            <person name="He Y."/>
            <person name="Dong L."/>
            <person name="Wu D."/>
            <person name="Gao X."/>
            <person name="Lin Z."/>
        </authorList>
    </citation>
    <scope>NUCLEOTIDE SEQUENCE [LARGE SCALE GENOMIC DNA]</scope>
    <source>
        <strain evidence="2 3">15-30</strain>
    </source>
</reference>
<protein>
    <submittedName>
        <fullName evidence="2">DUF1634 domain-containing protein</fullName>
    </submittedName>
</protein>
<dbReference type="Proteomes" id="UP001565236">
    <property type="component" value="Unassembled WGS sequence"/>
</dbReference>
<evidence type="ECO:0000313" key="2">
    <source>
        <dbReference type="EMBL" id="MEY8663016.1"/>
    </source>
</evidence>
<gene>
    <name evidence="2" type="ORF">AALT52_08970</name>
</gene>
<evidence type="ECO:0000313" key="3">
    <source>
        <dbReference type="Proteomes" id="UP001565236"/>
    </source>
</evidence>
<dbReference type="Pfam" id="PF07843">
    <property type="entry name" value="DUF1634"/>
    <property type="match status" value="1"/>
</dbReference>
<keyword evidence="1" id="KW-0472">Membrane</keyword>
<dbReference type="EMBL" id="JBCLUF010000039">
    <property type="protein sequence ID" value="MEY8663016.1"/>
    <property type="molecule type" value="Genomic_DNA"/>
</dbReference>
<evidence type="ECO:0000256" key="1">
    <source>
        <dbReference type="SAM" id="Phobius"/>
    </source>
</evidence>
<keyword evidence="3" id="KW-1185">Reference proteome</keyword>
<sequence length="123" mass="13833">MTEKKTTRKEMLEVEIVIGKIMRIGVIIAACVMLLGLVMFFATGQSGYPGTTFPMSFTAIWQGLLAFKAYAYMMAGIYLLILTPVLRVVISIYAFYKEHDYLYVKITSLVLAILILSVFIGHH</sequence>
<organism evidence="2 3">
    <name type="scientific">Ligilactobacillus faecis</name>
    <dbReference type="NCBI Taxonomy" id="762833"/>
    <lineage>
        <taxon>Bacteria</taxon>
        <taxon>Bacillati</taxon>
        <taxon>Bacillota</taxon>
        <taxon>Bacilli</taxon>
        <taxon>Lactobacillales</taxon>
        <taxon>Lactobacillaceae</taxon>
        <taxon>Ligilactobacillus</taxon>
    </lineage>
</organism>
<accession>A0ABV4DUF9</accession>
<proteinExistence type="predicted"/>
<feature type="transmembrane region" description="Helical" evidence="1">
    <location>
        <begin position="21"/>
        <end position="41"/>
    </location>
</feature>
<feature type="transmembrane region" description="Helical" evidence="1">
    <location>
        <begin position="53"/>
        <end position="70"/>
    </location>
</feature>
<dbReference type="RefSeq" id="WP_369943003.1">
    <property type="nucleotide sequence ID" value="NZ_JBCLUF010000039.1"/>
</dbReference>
<keyword evidence="1" id="KW-1133">Transmembrane helix</keyword>
<keyword evidence="1" id="KW-0812">Transmembrane</keyword>
<dbReference type="InterPro" id="IPR012861">
    <property type="entry name" value="DUF1634"/>
</dbReference>
<feature type="transmembrane region" description="Helical" evidence="1">
    <location>
        <begin position="102"/>
        <end position="121"/>
    </location>
</feature>
<name>A0ABV4DUF9_9LACO</name>